<evidence type="ECO:0000256" key="1">
    <source>
        <dbReference type="SAM" id="MobiDB-lite"/>
    </source>
</evidence>
<dbReference type="EMBL" id="LUGG01000041">
    <property type="protein sequence ID" value="OBZ65750.1"/>
    <property type="molecule type" value="Genomic_DNA"/>
</dbReference>
<comment type="caution">
    <text evidence="2">The sequence shown here is derived from an EMBL/GenBank/DDBJ whole genome shotgun (WGS) entry which is preliminary data.</text>
</comment>
<accession>A0A1C7LMA7</accession>
<dbReference type="Proteomes" id="UP000092993">
    <property type="component" value="Unassembled WGS sequence"/>
</dbReference>
<organism evidence="2 3">
    <name type="scientific">Grifola frondosa</name>
    <name type="common">Maitake</name>
    <name type="synonym">Polyporus frondosus</name>
    <dbReference type="NCBI Taxonomy" id="5627"/>
    <lineage>
        <taxon>Eukaryota</taxon>
        <taxon>Fungi</taxon>
        <taxon>Dikarya</taxon>
        <taxon>Basidiomycota</taxon>
        <taxon>Agaricomycotina</taxon>
        <taxon>Agaricomycetes</taxon>
        <taxon>Polyporales</taxon>
        <taxon>Grifolaceae</taxon>
        <taxon>Grifola</taxon>
    </lineage>
</organism>
<feature type="region of interest" description="Disordered" evidence="1">
    <location>
        <begin position="260"/>
        <end position="313"/>
    </location>
</feature>
<gene>
    <name evidence="2" type="ORF">A0H81_14375</name>
</gene>
<name>A0A1C7LMA7_GRIFR</name>
<evidence type="ECO:0000313" key="3">
    <source>
        <dbReference type="Proteomes" id="UP000092993"/>
    </source>
</evidence>
<reference evidence="2 3" key="1">
    <citation type="submission" date="2016-03" db="EMBL/GenBank/DDBJ databases">
        <title>Whole genome sequencing of Grifola frondosa 9006-11.</title>
        <authorList>
            <person name="Min B."/>
            <person name="Park H."/>
            <person name="Kim J.-G."/>
            <person name="Cho H."/>
            <person name="Oh Y.-L."/>
            <person name="Kong W.-S."/>
            <person name="Choi I.-G."/>
        </authorList>
    </citation>
    <scope>NUCLEOTIDE SEQUENCE [LARGE SCALE GENOMIC DNA]</scope>
    <source>
        <strain evidence="2 3">9006-11</strain>
    </source>
</reference>
<proteinExistence type="predicted"/>
<dbReference type="OrthoDB" id="2757637at2759"/>
<protein>
    <submittedName>
        <fullName evidence="2">Uncharacterized protein</fullName>
    </submittedName>
</protein>
<keyword evidence="3" id="KW-1185">Reference proteome</keyword>
<sequence>MKAATRIYNWVKAHSKNRKTHAEVTKIAPIPTGRSPCKKSAWDVYRAEHPDVTEVPVVTADDGKRRGDLTAFTKMAQLQYASMSPADKEAYAQRAEEANKTTDEVGIRRSPWKLVEQRQLPDYIRATIDHWQVETGWVSFCFAGGIDDVGELSACAEWTGRDVQGRGFEDILSTAKTVVEEAPQPLTNEVMCEIARMAVAAGAGQLAPEEVVESMTRSQSELPQPLAEAIAKIMPLRAAEPSQDQHADPLDKEVMRGSVDARATEEAVDLPAPTAPDSDGGAETTVASVPERAHPGVTKKGMKVAAERAPPGL</sequence>
<dbReference type="AlphaFoldDB" id="A0A1C7LMA7"/>
<evidence type="ECO:0000313" key="2">
    <source>
        <dbReference type="EMBL" id="OBZ65750.1"/>
    </source>
</evidence>